<feature type="domain" description="DOT1" evidence="4">
    <location>
        <begin position="3"/>
        <end position="113"/>
    </location>
</feature>
<dbReference type="PATRIC" id="fig|1703772.3.peg.1499"/>
<organism evidence="5 6">
    <name type="scientific">candidate division TA06 bacterium DG_78</name>
    <dbReference type="NCBI Taxonomy" id="1703772"/>
    <lineage>
        <taxon>Bacteria</taxon>
        <taxon>Bacteria division TA06</taxon>
    </lineage>
</organism>
<name>A0A0S7YED5_UNCT6</name>
<dbReference type="SUPFAM" id="SSF53335">
    <property type="entry name" value="S-adenosyl-L-methionine-dependent methyltransferases"/>
    <property type="match status" value="1"/>
</dbReference>
<dbReference type="InterPro" id="IPR026170">
    <property type="entry name" value="FAM173A/B"/>
</dbReference>
<sequence length="137" mass="15919">MDRVHKMLELAQVNEKDVLYDLGSGDGRIVMTAARKYGAQAVGIEADPFRYIFSWFMVVFSGYKKRVQLQFGSFFKKNLDKATVITVFLYGPTNNKLKEKFQRELKPGTRIVSYIWEFSGWELEDALPGDRIYLYVI</sequence>
<evidence type="ECO:0000256" key="1">
    <source>
        <dbReference type="ARBA" id="ARBA00022603"/>
    </source>
</evidence>
<keyword evidence="3" id="KW-0949">S-adenosyl-L-methionine</keyword>
<dbReference type="GO" id="GO:0031151">
    <property type="term" value="F:histone H3K79 methyltransferase activity"/>
    <property type="evidence" value="ECO:0007669"/>
    <property type="project" value="InterPro"/>
</dbReference>
<reference evidence="5 6" key="1">
    <citation type="journal article" date="2015" name="Microbiome">
        <title>Genomic resolution of linkages in carbon, nitrogen, and sulfur cycling among widespread estuary sediment bacteria.</title>
        <authorList>
            <person name="Baker B.J."/>
            <person name="Lazar C.S."/>
            <person name="Teske A.P."/>
            <person name="Dick G.J."/>
        </authorList>
    </citation>
    <scope>NUCLEOTIDE SEQUENCE [LARGE SCALE GENOMIC DNA]</scope>
    <source>
        <strain evidence="5">DG_78</strain>
    </source>
</reference>
<dbReference type="Pfam" id="PF08123">
    <property type="entry name" value="DOT1"/>
    <property type="match status" value="1"/>
</dbReference>
<dbReference type="Proteomes" id="UP000051012">
    <property type="component" value="Unassembled WGS sequence"/>
</dbReference>
<evidence type="ECO:0000313" key="6">
    <source>
        <dbReference type="Proteomes" id="UP000051012"/>
    </source>
</evidence>
<dbReference type="AlphaFoldDB" id="A0A0S7YED5"/>
<evidence type="ECO:0000259" key="4">
    <source>
        <dbReference type="Pfam" id="PF08123"/>
    </source>
</evidence>
<dbReference type="PANTHER" id="PTHR13610">
    <property type="entry name" value="METHYLTRANSFERASE DOMAIN-CONTAINING PROTEIN"/>
    <property type="match status" value="1"/>
</dbReference>
<keyword evidence="1" id="KW-0489">Methyltransferase</keyword>
<evidence type="ECO:0000256" key="3">
    <source>
        <dbReference type="ARBA" id="ARBA00022691"/>
    </source>
</evidence>
<comment type="caution">
    <text evidence="5">The sequence shown here is derived from an EMBL/GenBank/DDBJ whole genome shotgun (WGS) entry which is preliminary data.</text>
</comment>
<keyword evidence="2" id="KW-0808">Transferase</keyword>
<evidence type="ECO:0000256" key="2">
    <source>
        <dbReference type="ARBA" id="ARBA00022679"/>
    </source>
</evidence>
<gene>
    <name evidence="5" type="ORF">AMJ52_04570</name>
</gene>
<protein>
    <recommendedName>
        <fullName evidence="4">DOT1 domain-containing protein</fullName>
    </recommendedName>
</protein>
<dbReference type="GO" id="GO:0032259">
    <property type="term" value="P:methylation"/>
    <property type="evidence" value="ECO:0007669"/>
    <property type="project" value="UniProtKB-KW"/>
</dbReference>
<dbReference type="PANTHER" id="PTHR13610:SF11">
    <property type="entry name" value="METHYLTRANSFERASE DOMAIN-CONTAINING PROTEIN"/>
    <property type="match status" value="1"/>
</dbReference>
<proteinExistence type="predicted"/>
<dbReference type="Gene3D" id="3.40.50.150">
    <property type="entry name" value="Vaccinia Virus protein VP39"/>
    <property type="match status" value="1"/>
</dbReference>
<accession>A0A0S7YED5</accession>
<evidence type="ECO:0000313" key="5">
    <source>
        <dbReference type="EMBL" id="KPJ72938.1"/>
    </source>
</evidence>
<dbReference type="InterPro" id="IPR025789">
    <property type="entry name" value="DOT1_dom"/>
</dbReference>
<dbReference type="InterPro" id="IPR029063">
    <property type="entry name" value="SAM-dependent_MTases_sf"/>
</dbReference>
<dbReference type="EMBL" id="LJNI01000047">
    <property type="protein sequence ID" value="KPJ72938.1"/>
    <property type="molecule type" value="Genomic_DNA"/>
</dbReference>